<evidence type="ECO:0000259" key="4">
    <source>
        <dbReference type="PROSITE" id="PS50043"/>
    </source>
</evidence>
<dbReference type="AlphaFoldDB" id="A0A0S4LQN4"/>
<organism evidence="5 6">
    <name type="scientific">Candidatus Nitrospira nitrosa</name>
    <dbReference type="NCBI Taxonomy" id="1742972"/>
    <lineage>
        <taxon>Bacteria</taxon>
        <taxon>Pseudomonadati</taxon>
        <taxon>Nitrospirota</taxon>
        <taxon>Nitrospiria</taxon>
        <taxon>Nitrospirales</taxon>
        <taxon>Nitrospiraceae</taxon>
        <taxon>Nitrospira</taxon>
    </lineage>
</organism>
<dbReference type="RefSeq" id="WP_218055426.1">
    <property type="nucleotide sequence ID" value="NZ_CZQA01000012.1"/>
</dbReference>
<dbReference type="EMBL" id="CZQA01000012">
    <property type="protein sequence ID" value="CUS38986.1"/>
    <property type="molecule type" value="Genomic_DNA"/>
</dbReference>
<dbReference type="GO" id="GO:0003677">
    <property type="term" value="F:DNA binding"/>
    <property type="evidence" value="ECO:0007669"/>
    <property type="project" value="UniProtKB-KW"/>
</dbReference>
<reference evidence="5 6" key="1">
    <citation type="submission" date="2015-10" db="EMBL/GenBank/DDBJ databases">
        <authorList>
            <person name="Gilbert D.G."/>
        </authorList>
    </citation>
    <scope>NUCLEOTIDE SEQUENCE [LARGE SCALE GENOMIC DNA]</scope>
    <source>
        <strain evidence="5">COMA1</strain>
    </source>
</reference>
<evidence type="ECO:0000256" key="2">
    <source>
        <dbReference type="ARBA" id="ARBA00023125"/>
    </source>
</evidence>
<dbReference type="PROSITE" id="PS00622">
    <property type="entry name" value="HTH_LUXR_1"/>
    <property type="match status" value="1"/>
</dbReference>
<dbReference type="PANTHER" id="PTHR44688">
    <property type="entry name" value="DNA-BINDING TRANSCRIPTIONAL ACTIVATOR DEVR_DOSR"/>
    <property type="match status" value="1"/>
</dbReference>
<keyword evidence="3" id="KW-0804">Transcription</keyword>
<keyword evidence="2" id="KW-0238">DNA-binding</keyword>
<dbReference type="SUPFAM" id="SSF46894">
    <property type="entry name" value="C-terminal effector domain of the bipartite response regulators"/>
    <property type="match status" value="1"/>
</dbReference>
<dbReference type="Proteomes" id="UP000199032">
    <property type="component" value="Unassembled WGS sequence"/>
</dbReference>
<dbReference type="GO" id="GO:0006355">
    <property type="term" value="P:regulation of DNA-templated transcription"/>
    <property type="evidence" value="ECO:0007669"/>
    <property type="project" value="InterPro"/>
</dbReference>
<dbReference type="InterPro" id="IPR000792">
    <property type="entry name" value="Tscrpt_reg_LuxR_C"/>
</dbReference>
<dbReference type="STRING" id="1742972.COMA1_60190"/>
<dbReference type="PANTHER" id="PTHR44688:SF16">
    <property type="entry name" value="DNA-BINDING TRANSCRIPTIONAL ACTIVATOR DEVR_DOSR"/>
    <property type="match status" value="1"/>
</dbReference>
<keyword evidence="6" id="KW-1185">Reference proteome</keyword>
<dbReference type="PROSITE" id="PS50043">
    <property type="entry name" value="HTH_LUXR_2"/>
    <property type="match status" value="1"/>
</dbReference>
<dbReference type="InterPro" id="IPR036388">
    <property type="entry name" value="WH-like_DNA-bd_sf"/>
</dbReference>
<feature type="domain" description="HTH luxR-type" evidence="4">
    <location>
        <begin position="294"/>
        <end position="359"/>
    </location>
</feature>
<dbReference type="InterPro" id="IPR016032">
    <property type="entry name" value="Sig_transdc_resp-reg_C-effctor"/>
</dbReference>
<keyword evidence="1" id="KW-0805">Transcription regulation</keyword>
<evidence type="ECO:0000313" key="6">
    <source>
        <dbReference type="Proteomes" id="UP000199032"/>
    </source>
</evidence>
<evidence type="ECO:0000313" key="5">
    <source>
        <dbReference type="EMBL" id="CUS38986.1"/>
    </source>
</evidence>
<dbReference type="SMART" id="SM00421">
    <property type="entry name" value="HTH_LUXR"/>
    <property type="match status" value="1"/>
</dbReference>
<gene>
    <name evidence="5" type="ORF">COMA1_60190</name>
</gene>
<dbReference type="CDD" id="cd06170">
    <property type="entry name" value="LuxR_C_like"/>
    <property type="match status" value="1"/>
</dbReference>
<dbReference type="Gene3D" id="1.10.10.10">
    <property type="entry name" value="Winged helix-like DNA-binding domain superfamily/Winged helix DNA-binding domain"/>
    <property type="match status" value="1"/>
</dbReference>
<name>A0A0S4LQN4_9BACT</name>
<accession>A0A0S4LQN4</accession>
<dbReference type="PRINTS" id="PR00038">
    <property type="entry name" value="HTHLUXR"/>
</dbReference>
<evidence type="ECO:0000256" key="1">
    <source>
        <dbReference type="ARBA" id="ARBA00023015"/>
    </source>
</evidence>
<sequence>MERLSGNQVRQVSEFLLDLYQLRTHEEFTSHVIAALPKITDGEFTSYNEINHRHGLGTFQTDVPGFLKEPEHFGQVLAKEAEHHPILKYFQKTRDGSAVTLSDFVADREFRETVLSQEFYQPLQIPRIIGLALRIGSSHSVTLARHKNGREFGEHTRTTLNAIRPHLRQALENALAVTQMQHQLAVMNQAVVEGEQALISVTNEGRIRFITPSAQRLLKQYDLHTRPESDRLSTRLRDWLTDSERQLNRSDDVIPELRPLLVQGELGCLTIRLIVKDSHYLLMLEEGQAAPAAKVFEAFGLSTRESEILSWVSQGKTNSKIGMILGISRRTVQKHLERIYIKLGVENRTAAAMVASTTQSTDRS</sequence>
<protein>
    <recommendedName>
        <fullName evidence="4">HTH luxR-type domain-containing protein</fullName>
    </recommendedName>
</protein>
<proteinExistence type="predicted"/>
<dbReference type="Pfam" id="PF00196">
    <property type="entry name" value="GerE"/>
    <property type="match status" value="1"/>
</dbReference>
<evidence type="ECO:0000256" key="3">
    <source>
        <dbReference type="ARBA" id="ARBA00023163"/>
    </source>
</evidence>